<sequence length="162" mass="18618">MSELTDKFIQEAERKNVKFNAREMERPLKDKEGNEVAHKQVILQTALQVDQNKVVPCAVVLHDDDKLEYINYQMNYNRIGLVTDRNELPNILEKINELNGMKSGYYHFVVNPDGELHMRNLGIMGNDPTPAISTFIHGGRILRLVMAELRELKGIDLSTRLD</sequence>
<dbReference type="RefSeq" id="WP_073298351.1">
    <property type="nucleotide sequence ID" value="NZ_FQUF01000026.1"/>
</dbReference>
<evidence type="ECO:0000313" key="1">
    <source>
        <dbReference type="EMBL" id="SHF01265.1"/>
    </source>
</evidence>
<evidence type="ECO:0000313" key="2">
    <source>
        <dbReference type="Proteomes" id="UP000184128"/>
    </source>
</evidence>
<gene>
    <name evidence="1" type="ORF">SAMN02745249_01620</name>
</gene>
<keyword evidence="2" id="KW-1185">Reference proteome</keyword>
<reference evidence="1 2" key="1">
    <citation type="submission" date="2016-11" db="EMBL/GenBank/DDBJ databases">
        <authorList>
            <person name="Jaros S."/>
            <person name="Januszkiewicz K."/>
            <person name="Wedrychowicz H."/>
        </authorList>
    </citation>
    <scope>NUCLEOTIDE SEQUENCE [LARGE SCALE GENOMIC DNA]</scope>
    <source>
        <strain evidence="1 2">DSM 15692</strain>
    </source>
</reference>
<dbReference type="AlphaFoldDB" id="A0A1M4Y6D2"/>
<dbReference type="STRING" id="1121025.SAMN02745249_01620"/>
<dbReference type="EMBL" id="FQUF01000026">
    <property type="protein sequence ID" value="SHF01265.1"/>
    <property type="molecule type" value="Genomic_DNA"/>
</dbReference>
<protein>
    <submittedName>
        <fullName evidence="1">Uncharacterized protein</fullName>
    </submittedName>
</protein>
<accession>A0A1M4Y6D2</accession>
<proteinExistence type="predicted"/>
<name>A0A1M4Y6D2_9LACT</name>
<organism evidence="1 2">
    <name type="scientific">Atopostipes suicloacalis DSM 15692</name>
    <dbReference type="NCBI Taxonomy" id="1121025"/>
    <lineage>
        <taxon>Bacteria</taxon>
        <taxon>Bacillati</taxon>
        <taxon>Bacillota</taxon>
        <taxon>Bacilli</taxon>
        <taxon>Lactobacillales</taxon>
        <taxon>Carnobacteriaceae</taxon>
        <taxon>Atopostipes</taxon>
    </lineage>
</organism>
<dbReference type="OrthoDB" id="2156382at2"/>
<dbReference type="Proteomes" id="UP000184128">
    <property type="component" value="Unassembled WGS sequence"/>
</dbReference>